<evidence type="ECO:0000313" key="1">
    <source>
        <dbReference type="EMBL" id="OAP38403.1"/>
    </source>
</evidence>
<accession>A0A178XUD1</accession>
<dbReference type="EMBL" id="LPUX01000061">
    <property type="protein sequence ID" value="OAP38403.1"/>
    <property type="molecule type" value="Genomic_DNA"/>
</dbReference>
<dbReference type="Pfam" id="PF15586">
    <property type="entry name" value="Imm8"/>
    <property type="match status" value="1"/>
</dbReference>
<dbReference type="InterPro" id="IPR028964">
    <property type="entry name" value="Imm8"/>
</dbReference>
<gene>
    <name evidence="1" type="ORF">AU381_22800</name>
</gene>
<name>A0A178XUD1_9HYPH</name>
<dbReference type="STRING" id="1472378.AU381_22800"/>
<proteinExistence type="predicted"/>
<comment type="caution">
    <text evidence="1">The sequence shown here is derived from an EMBL/GenBank/DDBJ whole genome shotgun (WGS) entry which is preliminary data.</text>
</comment>
<keyword evidence="2" id="KW-1185">Reference proteome</keyword>
<dbReference type="AlphaFoldDB" id="A0A178XUD1"/>
<protein>
    <submittedName>
        <fullName evidence="1">Uncharacterized protein</fullName>
    </submittedName>
</protein>
<evidence type="ECO:0000313" key="2">
    <source>
        <dbReference type="Proteomes" id="UP000094025"/>
    </source>
</evidence>
<dbReference type="Proteomes" id="UP000094025">
    <property type="component" value="Unassembled WGS sequence"/>
</dbReference>
<sequence>MSSSSGKKLSLVLGSGTSGDIPGSDWVFDFDKQKGFEATDPFNVIFEFSIEIGVAGSASFDWFSCVVSTNDSVFVTQTKVLFFHRYSFLALKEELNRILQNSEASTWYECTVNLRRYFHWEFDGMYNEETLRKLNS</sequence>
<reference evidence="1 2" key="1">
    <citation type="journal article" date="2016" name="Int. J. Syst. Evol. Microbiol.">
        <title>Ensifer glycinis sp. nov., an novel rhizobial species associated with Glycine spp.</title>
        <authorList>
            <person name="Yan H."/>
            <person name="Yan J."/>
            <person name="Sui X.H."/>
            <person name="Wang E.T."/>
            <person name="Chen W.X."/>
            <person name="Zhang X.X."/>
            <person name="Chen W.F."/>
        </authorList>
    </citation>
    <scope>NUCLEOTIDE SEQUENCE [LARGE SCALE GENOMIC DNA]</scope>
    <source>
        <strain evidence="1 2">CCBAU 23380</strain>
    </source>
</reference>
<organism evidence="1 2">
    <name type="scientific">Sinorhizobium glycinis</name>
    <dbReference type="NCBI Taxonomy" id="1472378"/>
    <lineage>
        <taxon>Bacteria</taxon>
        <taxon>Pseudomonadati</taxon>
        <taxon>Pseudomonadota</taxon>
        <taxon>Alphaproteobacteria</taxon>
        <taxon>Hyphomicrobiales</taxon>
        <taxon>Rhizobiaceae</taxon>
        <taxon>Sinorhizobium/Ensifer group</taxon>
        <taxon>Sinorhizobium</taxon>
    </lineage>
</organism>